<name>A0ABR3IVZ3_9AGAR</name>
<evidence type="ECO:0000256" key="1">
    <source>
        <dbReference type="SAM" id="MobiDB-lite"/>
    </source>
</evidence>
<feature type="domain" description="Knr4/Smi1-like" evidence="2">
    <location>
        <begin position="134"/>
        <end position="322"/>
    </location>
</feature>
<dbReference type="Proteomes" id="UP001556367">
    <property type="component" value="Unassembled WGS sequence"/>
</dbReference>
<dbReference type="SUPFAM" id="SSF160631">
    <property type="entry name" value="SMI1/KNR4-like"/>
    <property type="match status" value="1"/>
</dbReference>
<dbReference type="SMART" id="SM00860">
    <property type="entry name" value="SMI1_KNR4"/>
    <property type="match status" value="1"/>
</dbReference>
<sequence>MGWFASLFSPSSSSSSRRGQAMSTTHDAFSLPTSSPILPSQPYSFPAESLGTPDPESSTSSTYTYPPPNSAKYGYFPSSAGPSQPTSLLPMHHDPLHTPFSPSGPYPPLAKTWSRLRAWLSHAYPELGDTLNYGILPQDLANIEMQFGFALPAVIRESYLAVDGQEPESSAGCSEGLFFGLALLPLEDVLEEWRFWREVDEDPATGGNPRLREVMQSLPATWVRKEYSQRGWIPLITDKAGNYAGVDLNPAEGGSVGQVIVFGRDFDTKVVLWNGDGPSGWARWLASFVDELENGEGFEIGVTNEHSDDSEDDVGFESYFNDGTADGGDSSSGGGMRLTGEYKGWSVLEAWADRSIRKWYDAGVIEDGAILPEGDIKANKTEAENVGLGVIDLVQTGAAEVEIPVIGDPPNTQSVHARNASKIPPTISITKPPAPLPVDLPTQRDIVTLPSPPESVHADYQDDLEAGNTHSMRELPSELETGLVSNVRRSPKAPSPVRTLSVDDAGAGNSSVLPVAVPLPITPIVQPKASIAERLSPPPDIPDLLADSAPAMQAVPIEPSPADPLAVSPQEIIEPEPTIRLVGGGGSVGVSDSQPELAFLSASPPPQELDNTDAGSVISVGSTDSAAADAGVKKHKKSKSGGLAGLKKFGGKLRNKGSMSSTKEKEVS</sequence>
<dbReference type="Pfam" id="PF09346">
    <property type="entry name" value="SMI1_KNR4"/>
    <property type="match status" value="1"/>
</dbReference>
<evidence type="ECO:0000313" key="4">
    <source>
        <dbReference type="Proteomes" id="UP001556367"/>
    </source>
</evidence>
<feature type="compositionally biased region" description="Polar residues" evidence="1">
    <location>
        <begin position="17"/>
        <end position="43"/>
    </location>
</feature>
<evidence type="ECO:0000313" key="3">
    <source>
        <dbReference type="EMBL" id="KAL0947444.1"/>
    </source>
</evidence>
<comment type="caution">
    <text evidence="3">The sequence shown here is derived from an EMBL/GenBank/DDBJ whole genome shotgun (WGS) entry which is preliminary data.</text>
</comment>
<reference evidence="4" key="1">
    <citation type="submission" date="2024-06" db="EMBL/GenBank/DDBJ databases">
        <title>Multi-omics analyses provide insights into the biosynthesis of the anticancer antibiotic pleurotin in Hohenbuehelia grisea.</title>
        <authorList>
            <person name="Weaver J.A."/>
            <person name="Alberti F."/>
        </authorList>
    </citation>
    <scope>NUCLEOTIDE SEQUENCE [LARGE SCALE GENOMIC DNA]</scope>
    <source>
        <strain evidence="4">T-177</strain>
    </source>
</reference>
<feature type="region of interest" description="Disordered" evidence="1">
    <location>
        <begin position="480"/>
        <end position="499"/>
    </location>
</feature>
<evidence type="ECO:0000259" key="2">
    <source>
        <dbReference type="SMART" id="SM00860"/>
    </source>
</evidence>
<dbReference type="InterPro" id="IPR037883">
    <property type="entry name" value="Knr4/Smi1-like_sf"/>
</dbReference>
<dbReference type="PANTHER" id="PTHR47432">
    <property type="entry name" value="CELL WALL ASSEMBLY REGULATOR SMI1"/>
    <property type="match status" value="1"/>
</dbReference>
<proteinExistence type="predicted"/>
<protein>
    <recommendedName>
        <fullName evidence="2">Knr4/Smi1-like domain-containing protein</fullName>
    </recommendedName>
</protein>
<organism evidence="3 4">
    <name type="scientific">Hohenbuehelia grisea</name>
    <dbReference type="NCBI Taxonomy" id="104357"/>
    <lineage>
        <taxon>Eukaryota</taxon>
        <taxon>Fungi</taxon>
        <taxon>Dikarya</taxon>
        <taxon>Basidiomycota</taxon>
        <taxon>Agaricomycotina</taxon>
        <taxon>Agaricomycetes</taxon>
        <taxon>Agaricomycetidae</taxon>
        <taxon>Agaricales</taxon>
        <taxon>Pleurotineae</taxon>
        <taxon>Pleurotaceae</taxon>
        <taxon>Hohenbuehelia</taxon>
    </lineage>
</organism>
<dbReference type="InterPro" id="IPR051873">
    <property type="entry name" value="KNR4/SMI1_regulator"/>
</dbReference>
<dbReference type="PANTHER" id="PTHR47432:SF1">
    <property type="entry name" value="CELL WALL ASSEMBLY REGULATOR SMI1"/>
    <property type="match status" value="1"/>
</dbReference>
<dbReference type="InterPro" id="IPR018958">
    <property type="entry name" value="Knr4/Smi1-like_dom"/>
</dbReference>
<feature type="compositionally biased region" description="Low complexity" evidence="1">
    <location>
        <begin position="1"/>
        <end position="16"/>
    </location>
</feature>
<keyword evidence="4" id="KW-1185">Reference proteome</keyword>
<feature type="compositionally biased region" description="Low complexity" evidence="1">
    <location>
        <begin position="52"/>
        <end position="64"/>
    </location>
</feature>
<feature type="region of interest" description="Disordered" evidence="1">
    <location>
        <begin position="1"/>
        <end position="96"/>
    </location>
</feature>
<accession>A0ABR3IVZ3</accession>
<dbReference type="EMBL" id="JASNQZ010000015">
    <property type="protein sequence ID" value="KAL0947444.1"/>
    <property type="molecule type" value="Genomic_DNA"/>
</dbReference>
<gene>
    <name evidence="3" type="ORF">HGRIS_013551</name>
</gene>
<feature type="region of interest" description="Disordered" evidence="1">
    <location>
        <begin position="597"/>
        <end position="668"/>
    </location>
</feature>